<feature type="region of interest" description="Disordered" evidence="1">
    <location>
        <begin position="1"/>
        <end position="22"/>
    </location>
</feature>
<dbReference type="EMBL" id="CAXAMN010009668">
    <property type="protein sequence ID" value="CAK9029467.1"/>
    <property type="molecule type" value="Genomic_DNA"/>
</dbReference>
<protein>
    <submittedName>
        <fullName evidence="3">Uncharacterized protein</fullName>
    </submittedName>
</protein>
<dbReference type="EMBL" id="CAXAMN010011336">
    <property type="protein sequence ID" value="CAK9035029.1"/>
    <property type="molecule type" value="Genomic_DNA"/>
</dbReference>
<name>A0ABP0L8U9_9DINO</name>
<comment type="caution">
    <text evidence="3">The sequence shown here is derived from an EMBL/GenBank/DDBJ whole genome shotgun (WGS) entry which is preliminary data.</text>
</comment>
<organism evidence="3 4">
    <name type="scientific">Durusdinium trenchii</name>
    <dbReference type="NCBI Taxonomy" id="1381693"/>
    <lineage>
        <taxon>Eukaryota</taxon>
        <taxon>Sar</taxon>
        <taxon>Alveolata</taxon>
        <taxon>Dinophyceae</taxon>
        <taxon>Suessiales</taxon>
        <taxon>Symbiodiniaceae</taxon>
        <taxon>Durusdinium</taxon>
    </lineage>
</organism>
<evidence type="ECO:0000256" key="1">
    <source>
        <dbReference type="SAM" id="MobiDB-lite"/>
    </source>
</evidence>
<evidence type="ECO:0000313" key="3">
    <source>
        <dbReference type="EMBL" id="CAK9035029.1"/>
    </source>
</evidence>
<proteinExistence type="predicted"/>
<evidence type="ECO:0000313" key="4">
    <source>
        <dbReference type="Proteomes" id="UP001642484"/>
    </source>
</evidence>
<feature type="compositionally biased region" description="Pro residues" evidence="1">
    <location>
        <begin position="84"/>
        <end position="95"/>
    </location>
</feature>
<keyword evidence="4" id="KW-1185">Reference proteome</keyword>
<reference evidence="3 4" key="1">
    <citation type="submission" date="2024-02" db="EMBL/GenBank/DDBJ databases">
        <authorList>
            <person name="Chen Y."/>
            <person name="Shah S."/>
            <person name="Dougan E. K."/>
            <person name="Thang M."/>
            <person name="Chan C."/>
        </authorList>
    </citation>
    <scope>NUCLEOTIDE SEQUENCE [LARGE SCALE GENOMIC DNA]</scope>
</reference>
<feature type="compositionally biased region" description="Basic and acidic residues" evidence="1">
    <location>
        <begin position="65"/>
        <end position="79"/>
    </location>
</feature>
<accession>A0ABP0L8U9</accession>
<feature type="region of interest" description="Disordered" evidence="1">
    <location>
        <begin position="39"/>
        <end position="96"/>
    </location>
</feature>
<evidence type="ECO:0000313" key="2">
    <source>
        <dbReference type="EMBL" id="CAK9029467.1"/>
    </source>
</evidence>
<dbReference type="Proteomes" id="UP001642484">
    <property type="component" value="Unassembled WGS sequence"/>
</dbReference>
<gene>
    <name evidence="2" type="ORF">CCMP2556_LOCUS17492</name>
    <name evidence="3" type="ORF">CCMP2556_LOCUS19744</name>
</gene>
<sequence>MGACASGICSPASQASTAPKMPKVQECSIAGYDYPAQKNEEVASTVAPEEQPSREESPTAVSAISEHDSHVEEEPKVEEAPTTVAPPAPPKPAPTTPITLETLQGDWVNSMGAKIIVNGTQVSLNGLVMKAHPITLNEDGTVSSVGKIWQLNGWLEDERVEFKEAPSKEVMQHARSVIWTKASSERMEAWTEQMKGLGYAGSSSNPLNRGVEGCCPGTSDAHAKLVEDNEDKDKAELKLLNDLISKWRIDGVSQVPPRKVIPDFSNRGHTGLSVEHVHYLATSFKEKGFQKRKGNEGHDIPVLVCESSDSELGRKSIENWRSKLADEKGFAPKEHYERLFAKKELYTSLGNGHFNQALNLFFTESPSIYNDQKYTINNDRDLKEAVYQGVGSIVLKGEIPLRDRETISKLLNSKREFKWNVNSDGSLNITDAYEDTTTCKQFEAMSKVLDAVELNCLVRSELGVKDSHRIGQ</sequence>